<dbReference type="Proteomes" id="UP000440304">
    <property type="component" value="Unassembled WGS sequence"/>
</dbReference>
<dbReference type="AlphaFoldDB" id="A0A6N8TGX2"/>
<name>A0A6N8TGX2_SHIZO</name>
<accession>A0A6N8TGX2</accession>
<organism evidence="1 2">
    <name type="scientific">Shinella zoogloeoides</name>
    <name type="common">Crabtreella saccharophila</name>
    <dbReference type="NCBI Taxonomy" id="352475"/>
    <lineage>
        <taxon>Bacteria</taxon>
        <taxon>Pseudomonadati</taxon>
        <taxon>Pseudomonadota</taxon>
        <taxon>Alphaproteobacteria</taxon>
        <taxon>Hyphomicrobiales</taxon>
        <taxon>Rhizobiaceae</taxon>
        <taxon>Shinella</taxon>
    </lineage>
</organism>
<dbReference type="RefSeq" id="WP_160787214.1">
    <property type="nucleotide sequence ID" value="NZ_CP086613.1"/>
</dbReference>
<proteinExistence type="predicted"/>
<evidence type="ECO:0000313" key="1">
    <source>
        <dbReference type="EMBL" id="MXO01881.1"/>
    </source>
</evidence>
<dbReference type="EMBL" id="WUML01000015">
    <property type="protein sequence ID" value="MXO01881.1"/>
    <property type="molecule type" value="Genomic_DNA"/>
</dbReference>
<dbReference type="OrthoDB" id="9787127at2"/>
<evidence type="ECO:0000313" key="2">
    <source>
        <dbReference type="Proteomes" id="UP000440304"/>
    </source>
</evidence>
<comment type="caution">
    <text evidence="1">The sequence shown here is derived from an EMBL/GenBank/DDBJ whole genome shotgun (WGS) entry which is preliminary data.</text>
</comment>
<sequence>MTAKLESQFDEAMMGIYHRAKVEANYPATVFHRMLVERRGLSTAKYLINAAKPSEGYTNLWERKRLDLTVEALILDNPKWHPLFTPAELAKARARLSDYGYEMRQN</sequence>
<gene>
    <name evidence="1" type="ORF">GR156_16290</name>
</gene>
<protein>
    <submittedName>
        <fullName evidence="1">Uncharacterized protein</fullName>
    </submittedName>
</protein>
<reference evidence="1 2" key="1">
    <citation type="submission" date="2019-12" db="EMBL/GenBank/DDBJ databases">
        <title>Shinella granuli gen. nov., sp. nov., and proposal of the reclassification of Zoogloea ramigera ATCC 19623 as Shinella zoogloeoides sp. nov.</title>
        <authorList>
            <person name="Gao J."/>
        </authorList>
    </citation>
    <scope>NUCLEOTIDE SEQUENCE [LARGE SCALE GENOMIC DNA]</scope>
    <source>
        <strain evidence="1 2">DSM 287</strain>
    </source>
</reference>